<feature type="binding site" description="covalent" evidence="8">
    <location>
        <position position="129"/>
    </location>
    <ligand>
        <name>heme c</name>
        <dbReference type="ChEBI" id="CHEBI:61717"/>
        <label>2</label>
    </ligand>
</feature>
<evidence type="ECO:0000256" key="8">
    <source>
        <dbReference type="PIRSR" id="PIRSR000005-1"/>
    </source>
</evidence>
<dbReference type="InterPro" id="IPR050597">
    <property type="entry name" value="Cytochrome_c_Oxidase_Subunit"/>
</dbReference>
<feature type="binding site" description="covalent" evidence="8">
    <location>
        <position position="35"/>
    </location>
    <ligand>
        <name>heme c</name>
        <dbReference type="ChEBI" id="CHEBI:61717"/>
        <label>1</label>
    </ligand>
</feature>
<feature type="binding site" description="axial binding residue" evidence="9">
    <location>
        <position position="78"/>
    </location>
    <ligand>
        <name>heme c</name>
        <dbReference type="ChEBI" id="CHEBI:61717"/>
        <label>1</label>
    </ligand>
    <ligandPart>
        <name>Fe</name>
        <dbReference type="ChEBI" id="CHEBI:18248"/>
    </ligandPart>
</feature>
<evidence type="ECO:0000313" key="13">
    <source>
        <dbReference type="Proteomes" id="UP000739565"/>
    </source>
</evidence>
<feature type="binding site" description="covalent" evidence="8">
    <location>
        <position position="126"/>
    </location>
    <ligand>
        <name>heme c</name>
        <dbReference type="ChEBI" id="CHEBI:61717"/>
        <label>2</label>
    </ligand>
</feature>
<proteinExistence type="predicted"/>
<evidence type="ECO:0000256" key="9">
    <source>
        <dbReference type="PIRSR" id="PIRSR000005-2"/>
    </source>
</evidence>
<keyword evidence="7 9" id="KW-0408">Iron</keyword>
<keyword evidence="5" id="KW-0574">Periplasm</keyword>
<feature type="signal peptide" evidence="10">
    <location>
        <begin position="1"/>
        <end position="25"/>
    </location>
</feature>
<comment type="subcellular location">
    <subcellularLocation>
        <location evidence="1">Periplasm</location>
    </subcellularLocation>
</comment>
<gene>
    <name evidence="12" type="ORF">KZZ10_03380</name>
</gene>
<evidence type="ECO:0000256" key="6">
    <source>
        <dbReference type="ARBA" id="ARBA00022982"/>
    </source>
</evidence>
<accession>A0A953N678</accession>
<keyword evidence="13" id="KW-1185">Reference proteome</keyword>
<feature type="domain" description="Cytochrome c" evidence="11">
    <location>
        <begin position="15"/>
        <end position="193"/>
    </location>
</feature>
<dbReference type="Pfam" id="PF13442">
    <property type="entry name" value="Cytochrome_CBB3"/>
    <property type="match status" value="1"/>
</dbReference>
<name>A0A953N678_9BURK</name>
<evidence type="ECO:0000256" key="5">
    <source>
        <dbReference type="ARBA" id="ARBA00022764"/>
    </source>
</evidence>
<dbReference type="Gene3D" id="1.10.760.10">
    <property type="entry name" value="Cytochrome c-like domain"/>
    <property type="match status" value="2"/>
</dbReference>
<feature type="binding site" description="covalent" evidence="8">
    <location>
        <position position="38"/>
    </location>
    <ligand>
        <name>heme c</name>
        <dbReference type="ChEBI" id="CHEBI:61717"/>
        <label>1</label>
    </ligand>
</feature>
<dbReference type="Pfam" id="PF00034">
    <property type="entry name" value="Cytochrom_C"/>
    <property type="match status" value="1"/>
</dbReference>
<evidence type="ECO:0000259" key="11">
    <source>
        <dbReference type="PROSITE" id="PS51007"/>
    </source>
</evidence>
<dbReference type="GO" id="GO:0020037">
    <property type="term" value="F:heme binding"/>
    <property type="evidence" value="ECO:0007669"/>
    <property type="project" value="InterPro"/>
</dbReference>
<organism evidence="12 13">
    <name type="scientific">Zwartia hollandica</name>
    <dbReference type="NCBI Taxonomy" id="324606"/>
    <lineage>
        <taxon>Bacteria</taxon>
        <taxon>Pseudomonadati</taxon>
        <taxon>Pseudomonadota</taxon>
        <taxon>Betaproteobacteria</taxon>
        <taxon>Burkholderiales</taxon>
        <taxon>Alcaligenaceae</taxon>
        <taxon>Zwartia</taxon>
    </lineage>
</organism>
<evidence type="ECO:0000313" key="12">
    <source>
        <dbReference type="EMBL" id="MBZ1349676.1"/>
    </source>
</evidence>
<evidence type="ECO:0000256" key="7">
    <source>
        <dbReference type="ARBA" id="ARBA00023004"/>
    </source>
</evidence>
<dbReference type="PROSITE" id="PS51007">
    <property type="entry name" value="CYTC"/>
    <property type="match status" value="1"/>
</dbReference>
<comment type="caution">
    <text evidence="12">The sequence shown here is derived from an EMBL/GenBank/DDBJ whole genome shotgun (WGS) entry which is preliminary data.</text>
</comment>
<dbReference type="PANTHER" id="PTHR33751:SF9">
    <property type="entry name" value="CYTOCHROME C4"/>
    <property type="match status" value="1"/>
</dbReference>
<evidence type="ECO:0000256" key="1">
    <source>
        <dbReference type="ARBA" id="ARBA00004418"/>
    </source>
</evidence>
<dbReference type="EMBL" id="JAHXRI010000006">
    <property type="protein sequence ID" value="MBZ1349676.1"/>
    <property type="molecule type" value="Genomic_DNA"/>
</dbReference>
<keyword evidence="6" id="KW-0249">Electron transport</keyword>
<dbReference type="GO" id="GO:0005506">
    <property type="term" value="F:iron ion binding"/>
    <property type="evidence" value="ECO:0007669"/>
    <property type="project" value="InterPro"/>
</dbReference>
<feature type="binding site" description="axial binding residue" evidence="9">
    <location>
        <position position="39"/>
    </location>
    <ligand>
        <name>heme c</name>
        <dbReference type="ChEBI" id="CHEBI:61717"/>
        <label>1</label>
    </ligand>
    <ligandPart>
        <name>Fe</name>
        <dbReference type="ChEBI" id="CHEBI:18248"/>
    </ligandPart>
</feature>
<comment type="PTM">
    <text evidence="8">Binds 2 heme c groups covalently per subunit.</text>
</comment>
<keyword evidence="4 9" id="KW-0479">Metal-binding</keyword>
<protein>
    <submittedName>
        <fullName evidence="12">C-type cytochrome</fullName>
    </submittedName>
</protein>
<dbReference type="PIRSF" id="PIRSF000005">
    <property type="entry name" value="Cytochrome_c4"/>
    <property type="match status" value="1"/>
</dbReference>
<sequence>MQLLSVLRSVVLVGAVLAAAPAAYAQIAPQRLALCAACHGADGNSQLKGIPSLAAQPKLFLENQLVLIREGVRDIPVMKGSLDGVSDAEITALAKYYAEKTLAPVPTDKDAEVFARGGKLAEGMRCGICHLPTYLGREQIPRLAGQREDYLLHSMQQFKNNQAVGRDSNMAASVYGVSDQDLNDISYYLARLTP</sequence>
<dbReference type="InterPro" id="IPR036909">
    <property type="entry name" value="Cyt_c-like_dom_sf"/>
</dbReference>
<keyword evidence="2" id="KW-0813">Transport</keyword>
<dbReference type="AlphaFoldDB" id="A0A953N678"/>
<dbReference type="GO" id="GO:0042597">
    <property type="term" value="C:periplasmic space"/>
    <property type="evidence" value="ECO:0007669"/>
    <property type="project" value="UniProtKB-SubCell"/>
</dbReference>
<keyword evidence="10" id="KW-0732">Signal</keyword>
<dbReference type="Proteomes" id="UP000739565">
    <property type="component" value="Unassembled WGS sequence"/>
</dbReference>
<evidence type="ECO:0000256" key="4">
    <source>
        <dbReference type="ARBA" id="ARBA00022723"/>
    </source>
</evidence>
<evidence type="ECO:0000256" key="10">
    <source>
        <dbReference type="SAM" id="SignalP"/>
    </source>
</evidence>
<dbReference type="InterPro" id="IPR009056">
    <property type="entry name" value="Cyt_c-like_dom"/>
</dbReference>
<dbReference type="GO" id="GO:0009055">
    <property type="term" value="F:electron transfer activity"/>
    <property type="evidence" value="ECO:0007669"/>
    <property type="project" value="InterPro"/>
</dbReference>
<feature type="binding site" description="axial binding residue" evidence="9">
    <location>
        <position position="170"/>
    </location>
    <ligand>
        <name>heme c</name>
        <dbReference type="ChEBI" id="CHEBI:61717"/>
        <label>2</label>
    </ligand>
    <ligandPart>
        <name>Fe</name>
        <dbReference type="ChEBI" id="CHEBI:18248"/>
    </ligandPart>
</feature>
<feature type="binding site" description="axial binding residue" evidence="9">
    <location>
        <position position="130"/>
    </location>
    <ligand>
        <name>heme c</name>
        <dbReference type="ChEBI" id="CHEBI:61717"/>
        <label>2</label>
    </ligand>
    <ligandPart>
        <name>Fe</name>
        <dbReference type="ChEBI" id="CHEBI:18248"/>
    </ligandPart>
</feature>
<feature type="chain" id="PRO_5037751721" evidence="10">
    <location>
        <begin position="26"/>
        <end position="194"/>
    </location>
</feature>
<dbReference type="RefSeq" id="WP_259660101.1">
    <property type="nucleotide sequence ID" value="NZ_JAHXRI010000006.1"/>
</dbReference>
<keyword evidence="3 8" id="KW-0349">Heme</keyword>
<evidence type="ECO:0000256" key="2">
    <source>
        <dbReference type="ARBA" id="ARBA00022448"/>
    </source>
</evidence>
<dbReference type="InterPro" id="IPR024167">
    <property type="entry name" value="Cytochrome_c4-like"/>
</dbReference>
<dbReference type="PANTHER" id="PTHR33751">
    <property type="entry name" value="CBB3-TYPE CYTOCHROME C OXIDASE SUBUNIT FIXP"/>
    <property type="match status" value="1"/>
</dbReference>
<dbReference type="SUPFAM" id="SSF46626">
    <property type="entry name" value="Cytochrome c"/>
    <property type="match status" value="2"/>
</dbReference>
<reference evidence="12" key="1">
    <citation type="submission" date="2021-07" db="EMBL/GenBank/DDBJ databases">
        <title>New genus and species of the family Alcaligenaceae.</title>
        <authorList>
            <person name="Hahn M.W."/>
        </authorList>
    </citation>
    <scope>NUCLEOTIDE SEQUENCE</scope>
    <source>
        <strain evidence="12">LF4-65</strain>
    </source>
</reference>
<evidence type="ECO:0000256" key="3">
    <source>
        <dbReference type="ARBA" id="ARBA00022617"/>
    </source>
</evidence>